<organism evidence="2 3">
    <name type="scientific">Candidatus Roizmanbacteria bacterium RIFOXYD1_FULL_38_12</name>
    <dbReference type="NCBI Taxonomy" id="1802093"/>
    <lineage>
        <taxon>Bacteria</taxon>
        <taxon>Candidatus Roizmaniibacteriota</taxon>
    </lineage>
</organism>
<evidence type="ECO:0000259" key="1">
    <source>
        <dbReference type="PROSITE" id="PS51459"/>
    </source>
</evidence>
<feature type="domain" description="Fido" evidence="1">
    <location>
        <begin position="183"/>
        <end position="358"/>
    </location>
</feature>
<dbReference type="Proteomes" id="UP000177050">
    <property type="component" value="Unassembled WGS sequence"/>
</dbReference>
<gene>
    <name evidence="2" type="ORF">A3K52_04605</name>
</gene>
<comment type="caution">
    <text evidence="2">The sequence shown here is derived from an EMBL/GenBank/DDBJ whole genome shotgun (WGS) entry which is preliminary data.</text>
</comment>
<dbReference type="AlphaFoldDB" id="A0A1F7L1M4"/>
<evidence type="ECO:0000313" key="2">
    <source>
        <dbReference type="EMBL" id="OGK74025.1"/>
    </source>
</evidence>
<dbReference type="PROSITE" id="PS51459">
    <property type="entry name" value="FIDO"/>
    <property type="match status" value="1"/>
</dbReference>
<dbReference type="SUPFAM" id="SSF140931">
    <property type="entry name" value="Fic-like"/>
    <property type="match status" value="1"/>
</dbReference>
<name>A0A1F7L1M4_9BACT</name>
<proteinExistence type="predicted"/>
<dbReference type="EMBL" id="MGBR01000001">
    <property type="protein sequence ID" value="OGK74025.1"/>
    <property type="molecule type" value="Genomic_DNA"/>
</dbReference>
<sequence length="555" mass="64169">MPEPLKLKEVAHLDHIKRWITLSRSGTVTDELIRSRNMLVDLLNPSFSSFVSYSQDMPPLHNYIVQMSEKHRLIELQPDLERALEDLPKDMRALNKPQQELIGFASIVLEGCNIDTQIEPTTYMNPSRLNSRMKNAVHFQTEEDWLESASFVANYHGTSYEQVCKSESIKQMERYLAPISRNVTPEHIEHLFKLFTDHVYPPSHTGSFQTPAIRSRTIPFYAPNNVDQHVWAIMDLEQNIAYELGVLIPYHPTPESKQRAMDYYLELFYNPLLEVSHQTDYFEALSMLYTLYLCLHPALDGNGTIAKALVNHFMTNKGLQPLDWDKIKSNPRKLKEGQSAVLEWIKDNRRPLQDWFKALTEPERTPFTVLEYDSIGIVRTPDGIRIYGIPKDQSLKPKDVTLLTDQDLKDPQMVQQIIEQGWLDIVELKISKESYNPLAYQRFLELLQLAGERYQEALDTTAQTGNKINPDDPHERLRLVGEYRKSAAIASGLSKDPWYVELSANVGFVWRQYLHYDPQGRLVTDVDRLHAEVDWLHEPDGITQRAIGRVNCLGR</sequence>
<dbReference type="Gene3D" id="1.10.3290.10">
    <property type="entry name" value="Fido-like domain"/>
    <property type="match status" value="1"/>
</dbReference>
<accession>A0A1F7L1M4</accession>
<dbReference type="InterPro" id="IPR003812">
    <property type="entry name" value="Fido"/>
</dbReference>
<dbReference type="InterPro" id="IPR036597">
    <property type="entry name" value="Fido-like_dom_sf"/>
</dbReference>
<reference evidence="2 3" key="1">
    <citation type="journal article" date="2016" name="Nat. Commun.">
        <title>Thousands of microbial genomes shed light on interconnected biogeochemical processes in an aquifer system.</title>
        <authorList>
            <person name="Anantharaman K."/>
            <person name="Brown C.T."/>
            <person name="Hug L.A."/>
            <person name="Sharon I."/>
            <person name="Castelle C.J."/>
            <person name="Probst A.J."/>
            <person name="Thomas B.C."/>
            <person name="Singh A."/>
            <person name="Wilkins M.J."/>
            <person name="Karaoz U."/>
            <person name="Brodie E.L."/>
            <person name="Williams K.H."/>
            <person name="Hubbard S.S."/>
            <person name="Banfield J.F."/>
        </authorList>
    </citation>
    <scope>NUCLEOTIDE SEQUENCE [LARGE SCALE GENOMIC DNA]</scope>
</reference>
<protein>
    <recommendedName>
        <fullName evidence="1">Fido domain-containing protein</fullName>
    </recommendedName>
</protein>
<evidence type="ECO:0000313" key="3">
    <source>
        <dbReference type="Proteomes" id="UP000177050"/>
    </source>
</evidence>